<accession>A0ABR5A4M4</accession>
<dbReference type="InterPro" id="IPR028098">
    <property type="entry name" value="Glyco_trans_4-like_N"/>
</dbReference>
<dbReference type="Pfam" id="PF13439">
    <property type="entry name" value="Glyco_transf_4"/>
    <property type="match status" value="1"/>
</dbReference>
<dbReference type="RefSeq" id="WP_041064235.1">
    <property type="nucleotide sequence ID" value="NZ_JXAL01000022.1"/>
</dbReference>
<dbReference type="SUPFAM" id="SSF53756">
    <property type="entry name" value="UDP-Glycosyltransferase/glycogen phosphorylase"/>
    <property type="match status" value="1"/>
</dbReference>
<feature type="domain" description="Glycosyltransferase subfamily 4-like N-terminal" evidence="2">
    <location>
        <begin position="19"/>
        <end position="181"/>
    </location>
</feature>
<evidence type="ECO:0000313" key="4">
    <source>
        <dbReference type="Proteomes" id="UP000054526"/>
    </source>
</evidence>
<keyword evidence="4" id="KW-1185">Reference proteome</keyword>
<evidence type="ECO:0000259" key="1">
    <source>
        <dbReference type="Pfam" id="PF00534"/>
    </source>
</evidence>
<reference evidence="3 4" key="1">
    <citation type="submission" date="2014-12" db="EMBL/GenBank/DDBJ databases">
        <title>Draft genome sequence of Cohnella kolymensis strain B-2846.</title>
        <authorList>
            <person name="Karlyshev A.V."/>
            <person name="Kudryashova E.B."/>
        </authorList>
    </citation>
    <scope>NUCLEOTIDE SEQUENCE [LARGE SCALE GENOMIC DNA]</scope>
    <source>
        <strain evidence="3 4">VKM B-2846</strain>
    </source>
</reference>
<dbReference type="PANTHER" id="PTHR45947">
    <property type="entry name" value="SULFOQUINOVOSYL TRANSFERASE SQD2"/>
    <property type="match status" value="1"/>
</dbReference>
<protein>
    <submittedName>
        <fullName evidence="3">Uncharacterized protein</fullName>
    </submittedName>
</protein>
<proteinExistence type="predicted"/>
<sequence>MNTPKKIKVMQVLGGLWCGGTETFVMNMYHSVDKEKVQFDFLVHEKSKAHYDDEVLSLGGQIHRISDRHEVGTIRYVINLVRLLRKLNPDIVHSHAMFNSGIVMLAAFLAGIKKRICHAHSAKDESGNKLSRRIYRLIMRMCIKAFSTNQIACSDVAAEFLFSNKHRSKRAVPIINGIDVDKHLSVAVHEVDVIRKQLGISEENYVIGFVGRLVAVKNPLFLIKVFEEIRKINNKAIMVIVGEGSLKIPIQQELKKRDLIGHVRLTGNRTDVPGIMCIFDVLVLPSLFEGLSIVTLEAQASGLPCILSDNVPTTADVGLGLIRYISIRDEEGWVKAAASKQQKVTDHNKIRTAFKYHGFDTASASNKLLKLYG</sequence>
<evidence type="ECO:0000259" key="2">
    <source>
        <dbReference type="Pfam" id="PF13439"/>
    </source>
</evidence>
<dbReference type="EMBL" id="JXAL01000022">
    <property type="protein sequence ID" value="KIL35397.1"/>
    <property type="molecule type" value="Genomic_DNA"/>
</dbReference>
<dbReference type="InterPro" id="IPR001296">
    <property type="entry name" value="Glyco_trans_1"/>
</dbReference>
<dbReference type="InterPro" id="IPR050194">
    <property type="entry name" value="Glycosyltransferase_grp1"/>
</dbReference>
<feature type="domain" description="Glycosyl transferase family 1" evidence="1">
    <location>
        <begin position="193"/>
        <end position="317"/>
    </location>
</feature>
<organism evidence="3 4">
    <name type="scientific">Cohnella kolymensis</name>
    <dbReference type="NCBI Taxonomy" id="1590652"/>
    <lineage>
        <taxon>Bacteria</taxon>
        <taxon>Bacillati</taxon>
        <taxon>Bacillota</taxon>
        <taxon>Bacilli</taxon>
        <taxon>Bacillales</taxon>
        <taxon>Paenibacillaceae</taxon>
        <taxon>Cohnella</taxon>
    </lineage>
</organism>
<dbReference type="Gene3D" id="3.40.50.2000">
    <property type="entry name" value="Glycogen Phosphorylase B"/>
    <property type="match status" value="2"/>
</dbReference>
<dbReference type="Proteomes" id="UP000054526">
    <property type="component" value="Unassembled WGS sequence"/>
</dbReference>
<comment type="caution">
    <text evidence="3">The sequence shown here is derived from an EMBL/GenBank/DDBJ whole genome shotgun (WGS) entry which is preliminary data.</text>
</comment>
<evidence type="ECO:0000313" key="3">
    <source>
        <dbReference type="EMBL" id="KIL35397.1"/>
    </source>
</evidence>
<gene>
    <name evidence="3" type="ORF">SD71_13895</name>
</gene>
<dbReference type="Pfam" id="PF00534">
    <property type="entry name" value="Glycos_transf_1"/>
    <property type="match status" value="1"/>
</dbReference>
<dbReference type="PANTHER" id="PTHR45947:SF3">
    <property type="entry name" value="SULFOQUINOVOSYL TRANSFERASE SQD2"/>
    <property type="match status" value="1"/>
</dbReference>
<name>A0ABR5A4M4_9BACL</name>